<accession>A0A515CZ44</accession>
<dbReference type="GO" id="GO:0005737">
    <property type="term" value="C:cytoplasm"/>
    <property type="evidence" value="ECO:0007669"/>
    <property type="project" value="TreeGrafter"/>
</dbReference>
<organism evidence="3 4">
    <name type="scientific">Serratia liquefaciens</name>
    <dbReference type="NCBI Taxonomy" id="614"/>
    <lineage>
        <taxon>Bacteria</taxon>
        <taxon>Pseudomonadati</taxon>
        <taxon>Pseudomonadota</taxon>
        <taxon>Gammaproteobacteria</taxon>
        <taxon>Enterobacterales</taxon>
        <taxon>Yersiniaceae</taxon>
        <taxon>Serratia</taxon>
    </lineage>
</organism>
<evidence type="ECO:0000313" key="3">
    <source>
        <dbReference type="EMBL" id="QDL33435.1"/>
    </source>
</evidence>
<dbReference type="GO" id="GO:0008684">
    <property type="term" value="F:2-oxopent-4-enoate hydratase activity"/>
    <property type="evidence" value="ECO:0007669"/>
    <property type="project" value="TreeGrafter"/>
</dbReference>
<reference evidence="3 4" key="1">
    <citation type="submission" date="2018-11" db="EMBL/GenBank/DDBJ databases">
        <title>The first complete genome of Serratia liquefaciens isolated from metalophyte plant revel distinctness adaptive mechanisms in an extreme habitat.</title>
        <authorList>
            <person name="Caneschi W.L."/>
            <person name="Sanchez A.B."/>
            <person name="Felestrino E.B."/>
            <person name="Assis R.A.B."/>
            <person name="Lemes C.G.C."/>
            <person name="Cordeiro I.F."/>
            <person name="Fonseca N.P."/>
            <person name="Villa M."/>
            <person name="Vieira I.T."/>
            <person name="Moraes L.A."/>
            <person name="Kamino L.H.Y."/>
            <person name="do Carmo F."/>
            <person name="Garcia C.M."/>
            <person name="Almeida N.F."/>
            <person name="Silva R.S."/>
            <person name="Ferro J.A."/>
            <person name="Ferro M.I.T."/>
            <person name="Varani A.M."/>
            <person name="Ferreira R.M."/>
            <person name="dos Santos V.L."/>
            <person name="Silva U.C."/>
            <person name="Setubal J.C."/>
            <person name="Moreira L.M."/>
        </authorList>
    </citation>
    <scope>NUCLEOTIDE SEQUENCE [LARGE SCALE GENOMIC DNA]</scope>
    <source>
        <strain evidence="3 4">FG3</strain>
    </source>
</reference>
<dbReference type="STRING" id="614.XJ20_18065"/>
<dbReference type="AlphaFoldDB" id="A0A515CZ44"/>
<dbReference type="InterPro" id="IPR050772">
    <property type="entry name" value="Hydratase-Decarb/MhpD_sf"/>
</dbReference>
<dbReference type="PANTHER" id="PTHR30143">
    <property type="entry name" value="ACID HYDRATASE"/>
    <property type="match status" value="1"/>
</dbReference>
<dbReference type="Gene3D" id="3.90.850.10">
    <property type="entry name" value="Fumarylacetoacetase-like, C-terminal domain"/>
    <property type="match status" value="1"/>
</dbReference>
<dbReference type="PANTHER" id="PTHR30143:SF0">
    <property type="entry name" value="2-KETO-4-PENTENOATE HYDRATASE"/>
    <property type="match status" value="1"/>
</dbReference>
<dbReference type="GeneID" id="29904203"/>
<evidence type="ECO:0000313" key="4">
    <source>
        <dbReference type="Proteomes" id="UP000317572"/>
    </source>
</evidence>
<gene>
    <name evidence="3" type="ORF">EGO53_17240</name>
</gene>
<dbReference type="SUPFAM" id="SSF56529">
    <property type="entry name" value="FAH"/>
    <property type="match status" value="1"/>
</dbReference>
<keyword evidence="1" id="KW-0456">Lyase</keyword>
<dbReference type="InterPro" id="IPR011234">
    <property type="entry name" value="Fumarylacetoacetase-like_C"/>
</dbReference>
<evidence type="ECO:0000259" key="2">
    <source>
        <dbReference type="Pfam" id="PF01557"/>
    </source>
</evidence>
<dbReference type="RefSeq" id="WP_020825586.1">
    <property type="nucleotide sequence ID" value="NZ_CADDTP010000006.1"/>
</dbReference>
<dbReference type="Proteomes" id="UP000317572">
    <property type="component" value="Chromosome"/>
</dbReference>
<sequence length="260" mass="28147">MSKIMDLTALATQLDQATLSQQATAQLTGQQALDLPTAYRIQAEGIRLREQRGERRVGLKLGFTSRAKMQQMGVDHLIWGELTDAMQIEEGGTLDLRELIHPRVEPELCFITGKEINGPLSLAEAGRVLEGVCPALEIIDSRYRDFRFTLEDVIADNCSSAKFVVGALQNPQRAIDNLGVVMNFHGRPVQVGSTAAILGHPLRALVQIASLLHQQERVLPAGSVILAGAATAAEALRPGLHVSVDISGFGRTAFHTEGQL</sequence>
<proteinExistence type="predicted"/>
<feature type="domain" description="Fumarylacetoacetase-like C-terminal" evidence="2">
    <location>
        <begin position="102"/>
        <end position="252"/>
    </location>
</feature>
<protein>
    <submittedName>
        <fullName evidence="3">4-oxalocrotonate decarboxylase</fullName>
    </submittedName>
</protein>
<name>A0A515CZ44_SERLI</name>
<dbReference type="EMBL" id="CP033893">
    <property type="protein sequence ID" value="QDL33435.1"/>
    <property type="molecule type" value="Genomic_DNA"/>
</dbReference>
<dbReference type="InterPro" id="IPR036663">
    <property type="entry name" value="Fumarylacetoacetase_C_sf"/>
</dbReference>
<dbReference type="Pfam" id="PF01557">
    <property type="entry name" value="FAA_hydrolase"/>
    <property type="match status" value="1"/>
</dbReference>
<evidence type="ECO:0000256" key="1">
    <source>
        <dbReference type="ARBA" id="ARBA00023239"/>
    </source>
</evidence>